<reference evidence="2 3" key="1">
    <citation type="submission" date="2021-06" db="EMBL/GenBank/DDBJ databases">
        <authorList>
            <person name="Palmer J.M."/>
        </authorList>
    </citation>
    <scope>NUCLEOTIDE SEQUENCE [LARGE SCALE GENOMIC DNA]</scope>
    <source>
        <strain evidence="2 3">XR_2019</strain>
        <tissue evidence="2">Muscle</tissue>
    </source>
</reference>
<organism evidence="2 3">
    <name type="scientific">Xenotaenia resolanae</name>
    <dbReference type="NCBI Taxonomy" id="208358"/>
    <lineage>
        <taxon>Eukaryota</taxon>
        <taxon>Metazoa</taxon>
        <taxon>Chordata</taxon>
        <taxon>Craniata</taxon>
        <taxon>Vertebrata</taxon>
        <taxon>Euteleostomi</taxon>
        <taxon>Actinopterygii</taxon>
        <taxon>Neopterygii</taxon>
        <taxon>Teleostei</taxon>
        <taxon>Neoteleostei</taxon>
        <taxon>Acanthomorphata</taxon>
        <taxon>Ovalentaria</taxon>
        <taxon>Atherinomorphae</taxon>
        <taxon>Cyprinodontiformes</taxon>
        <taxon>Goodeidae</taxon>
        <taxon>Xenotaenia</taxon>
    </lineage>
</organism>
<accession>A0ABV0VQY3</accession>
<proteinExistence type="predicted"/>
<keyword evidence="3" id="KW-1185">Reference proteome</keyword>
<feature type="region of interest" description="Disordered" evidence="1">
    <location>
        <begin position="1"/>
        <end position="32"/>
    </location>
</feature>
<evidence type="ECO:0000313" key="3">
    <source>
        <dbReference type="Proteomes" id="UP001444071"/>
    </source>
</evidence>
<gene>
    <name evidence="2" type="ORF">XENORESO_014463</name>
</gene>
<dbReference type="Proteomes" id="UP001444071">
    <property type="component" value="Unassembled WGS sequence"/>
</dbReference>
<comment type="caution">
    <text evidence="2">The sequence shown here is derived from an EMBL/GenBank/DDBJ whole genome shotgun (WGS) entry which is preliminary data.</text>
</comment>
<protein>
    <submittedName>
        <fullName evidence="2">Uncharacterized protein</fullName>
    </submittedName>
</protein>
<evidence type="ECO:0000313" key="2">
    <source>
        <dbReference type="EMBL" id="MEQ2259601.1"/>
    </source>
</evidence>
<sequence length="116" mass="13242">MSSTKTRLVDGGNRNSSMSTMKEKKTDNSNITNPSCFCWNIPYKYLGQHNFSNRAYNIHLLETTSWKLNINLIQMCNSLILTLVTPTVLLVALERNGKCGWWNAHHLNCNPVSNLR</sequence>
<name>A0ABV0VQY3_9TELE</name>
<evidence type="ECO:0000256" key="1">
    <source>
        <dbReference type="SAM" id="MobiDB-lite"/>
    </source>
</evidence>
<dbReference type="EMBL" id="JAHRIM010004576">
    <property type="protein sequence ID" value="MEQ2259601.1"/>
    <property type="molecule type" value="Genomic_DNA"/>
</dbReference>